<feature type="region of interest" description="Disordered" evidence="1">
    <location>
        <begin position="284"/>
        <end position="303"/>
    </location>
</feature>
<name>A0A084AYX5_STACB</name>
<evidence type="ECO:0000313" key="2">
    <source>
        <dbReference type="EMBL" id="KEY70504.1"/>
    </source>
</evidence>
<proteinExistence type="predicted"/>
<reference evidence="2 3" key="1">
    <citation type="journal article" date="2014" name="BMC Genomics">
        <title>Comparative genome sequencing reveals chemotype-specific gene clusters in the toxigenic black mold Stachybotrys.</title>
        <authorList>
            <person name="Semeiks J."/>
            <person name="Borek D."/>
            <person name="Otwinowski Z."/>
            <person name="Grishin N.V."/>
        </authorList>
    </citation>
    <scope>NUCLEOTIDE SEQUENCE [LARGE SCALE GENOMIC DNA]</scope>
    <source>
        <strain evidence="3">CBS 109288 / IBT 7711</strain>
    </source>
</reference>
<dbReference type="EMBL" id="KL648432">
    <property type="protein sequence ID" value="KEY70504.1"/>
    <property type="molecule type" value="Genomic_DNA"/>
</dbReference>
<evidence type="ECO:0000256" key="1">
    <source>
        <dbReference type="SAM" id="MobiDB-lite"/>
    </source>
</evidence>
<dbReference type="Proteomes" id="UP000028045">
    <property type="component" value="Unassembled WGS sequence"/>
</dbReference>
<feature type="compositionally biased region" description="Basic and acidic residues" evidence="1">
    <location>
        <begin position="228"/>
        <end position="240"/>
    </location>
</feature>
<protein>
    <submittedName>
        <fullName evidence="2">Uncharacterized protein</fullName>
    </submittedName>
</protein>
<gene>
    <name evidence="2" type="ORF">S7711_10603</name>
</gene>
<dbReference type="AlphaFoldDB" id="A0A084AYX5"/>
<evidence type="ECO:0000313" key="3">
    <source>
        <dbReference type="Proteomes" id="UP000028045"/>
    </source>
</evidence>
<sequence length="303" mass="32611">MGGRGFALVATPRPLSTPAYISRGYPVTTRDAGINFVKAAGETTRLSPPWLLPVAMGQPACELDPSRYGPAQWASWTDRPQCCRRLARRATLSLRTKLRHLKPAASTASGKANAILLACQNVQAMELAEPARAALGGSEQKSLVGEDATPRCSVTVRDLYVWLSVPRTNVPRQNASSAPLIKLTRCDKGQLARFALRQHLDICNKSPPTRPDAVAKDQTQAAARPRRDHGTQRSASDKTATRQPAIGRGSHPVASSMFPFGLPRAPGPRFVVVASWRGRNVGCRSAGGHGRATTRSPRLTMAI</sequence>
<accession>A0A084AYX5</accession>
<feature type="region of interest" description="Disordered" evidence="1">
    <location>
        <begin position="203"/>
        <end position="252"/>
    </location>
</feature>
<dbReference type="HOGENOM" id="CLU_918822_0_0_1"/>
<keyword evidence="3" id="KW-1185">Reference proteome</keyword>
<organism evidence="2 3">
    <name type="scientific">Stachybotrys chartarum (strain CBS 109288 / IBT 7711)</name>
    <name type="common">Toxic black mold</name>
    <name type="synonym">Stilbospora chartarum</name>
    <dbReference type="NCBI Taxonomy" id="1280523"/>
    <lineage>
        <taxon>Eukaryota</taxon>
        <taxon>Fungi</taxon>
        <taxon>Dikarya</taxon>
        <taxon>Ascomycota</taxon>
        <taxon>Pezizomycotina</taxon>
        <taxon>Sordariomycetes</taxon>
        <taxon>Hypocreomycetidae</taxon>
        <taxon>Hypocreales</taxon>
        <taxon>Stachybotryaceae</taxon>
        <taxon>Stachybotrys</taxon>
    </lineage>
</organism>